<dbReference type="RefSeq" id="WP_379521292.1">
    <property type="nucleotide sequence ID" value="NZ_JBHSPA010000070.1"/>
</dbReference>
<keyword evidence="2" id="KW-1185">Reference proteome</keyword>
<name>A0ABW1D3P8_9ACTN</name>
<dbReference type="Proteomes" id="UP001596058">
    <property type="component" value="Unassembled WGS sequence"/>
</dbReference>
<gene>
    <name evidence="1" type="ORF">ACFPZ3_48975</name>
</gene>
<sequence>MSGPFALTTAPIAAGQAGGPALGALGVYDEKEQLWVGKGAAGEKAEWCWCTNSNFNLYNCFDTFIGDYCTP</sequence>
<protein>
    <submittedName>
        <fullName evidence="1">Uncharacterized protein</fullName>
    </submittedName>
</protein>
<proteinExistence type="predicted"/>
<comment type="caution">
    <text evidence="1">The sequence shown here is derived from an EMBL/GenBank/DDBJ whole genome shotgun (WGS) entry which is preliminary data.</text>
</comment>
<reference evidence="2" key="1">
    <citation type="journal article" date="2019" name="Int. J. Syst. Evol. Microbiol.">
        <title>The Global Catalogue of Microorganisms (GCM) 10K type strain sequencing project: providing services to taxonomists for standard genome sequencing and annotation.</title>
        <authorList>
            <consortium name="The Broad Institute Genomics Platform"/>
            <consortium name="The Broad Institute Genome Sequencing Center for Infectious Disease"/>
            <person name="Wu L."/>
            <person name="Ma J."/>
        </authorList>
    </citation>
    <scope>NUCLEOTIDE SEQUENCE [LARGE SCALE GENOMIC DNA]</scope>
    <source>
        <strain evidence="2">CCUG 53903</strain>
    </source>
</reference>
<evidence type="ECO:0000313" key="2">
    <source>
        <dbReference type="Proteomes" id="UP001596058"/>
    </source>
</evidence>
<organism evidence="1 2">
    <name type="scientific">Nonomuraea insulae</name>
    <dbReference type="NCBI Taxonomy" id="1616787"/>
    <lineage>
        <taxon>Bacteria</taxon>
        <taxon>Bacillati</taxon>
        <taxon>Actinomycetota</taxon>
        <taxon>Actinomycetes</taxon>
        <taxon>Streptosporangiales</taxon>
        <taxon>Streptosporangiaceae</taxon>
        <taxon>Nonomuraea</taxon>
    </lineage>
</organism>
<dbReference type="EMBL" id="JBHSPA010000070">
    <property type="protein sequence ID" value="MFC5831833.1"/>
    <property type="molecule type" value="Genomic_DNA"/>
</dbReference>
<evidence type="ECO:0000313" key="1">
    <source>
        <dbReference type="EMBL" id="MFC5831833.1"/>
    </source>
</evidence>
<accession>A0ABW1D3P8</accession>